<dbReference type="GeneID" id="4357420"/>
<dbReference type="KEGG" id="tbr:TB927.1.3510"/>
<proteinExistence type="predicted"/>
<evidence type="ECO:0000313" key="2">
    <source>
        <dbReference type="Proteomes" id="UP000008524"/>
    </source>
</evidence>
<gene>
    <name evidence="1" type="ORF">TB927.1.3510</name>
</gene>
<evidence type="ECO:0000313" key="1">
    <source>
        <dbReference type="EMBL" id="CAJ16562.1"/>
    </source>
</evidence>
<dbReference type="EMBL" id="AL929603">
    <property type="protein sequence ID" value="CAJ16562.1"/>
    <property type="molecule type" value="Genomic_DNA"/>
</dbReference>
<dbReference type="RefSeq" id="XP_001219049.1">
    <property type="nucleotide sequence ID" value="XM_001219048.1"/>
</dbReference>
<keyword evidence="2" id="KW-1185">Reference proteome</keyword>
<dbReference type="AlphaFoldDB" id="Q4GYM2"/>
<protein>
    <submittedName>
        <fullName evidence="1">Uncharacterized protein</fullName>
    </submittedName>
</protein>
<reference evidence="2" key="2">
    <citation type="journal article" date="2005" name="Science">
        <title>The genome of the African trypanosome Trypanosoma brucei.</title>
        <authorList>
            <person name="Berriman M."/>
            <person name="Ghedin E."/>
            <person name="Hertz-Fowler C."/>
            <person name="Blandin G."/>
            <person name="Renauld H."/>
            <person name="Bartholomeu D.C."/>
            <person name="Lennard N.J."/>
            <person name="Caler E."/>
            <person name="Hamlin N.E."/>
            <person name="Haas B."/>
            <person name="Bohme U."/>
            <person name="Hannick L."/>
            <person name="Aslett M.A."/>
            <person name="Shallom J."/>
            <person name="Marcello L."/>
            <person name="Hou L."/>
            <person name="Wickstead B."/>
            <person name="Alsmark U.C."/>
            <person name="Arrowsmith C."/>
            <person name="Atkin R.J."/>
            <person name="Barron A.J."/>
            <person name="Bringaud F."/>
            <person name="Brooks K."/>
            <person name="Carrington M."/>
            <person name="Cherevach I."/>
            <person name="Chillingworth T.J."/>
            <person name="Churcher C."/>
            <person name="Clark L.N."/>
            <person name="Corton C.H."/>
            <person name="Cronin A."/>
            <person name="Davies R.M."/>
            <person name="Doggett J."/>
            <person name="Djikeng A."/>
            <person name="Feldblyum T."/>
            <person name="Field M.C."/>
            <person name="Fraser A."/>
            <person name="Goodhead I."/>
            <person name="Hance Z."/>
            <person name="Harper D."/>
            <person name="Harris B.R."/>
            <person name="Hauser H."/>
            <person name="Hostetler J."/>
            <person name="Ivens A."/>
            <person name="Jagels K."/>
            <person name="Johnson D."/>
            <person name="Johnson J."/>
            <person name="Jones K."/>
            <person name="Kerhornou A.X."/>
            <person name="Koo H."/>
            <person name="Larke N."/>
            <person name="Landfear S."/>
            <person name="Larkin C."/>
            <person name="Leech V."/>
            <person name="Line A."/>
            <person name="Lord A."/>
            <person name="Macleod A."/>
            <person name="Mooney P.J."/>
            <person name="Moule S."/>
            <person name="Martin D.M."/>
            <person name="Morgan G.W."/>
            <person name="Mungall K."/>
            <person name="Norbertczak H."/>
            <person name="Ormond D."/>
            <person name="Pai G."/>
            <person name="Peacock C.S."/>
            <person name="Peterson J."/>
            <person name="Quail M.A."/>
            <person name="Rabbinowitsch E."/>
            <person name="Rajandream M.A."/>
            <person name="Reitter C."/>
            <person name="Salzberg S.L."/>
            <person name="Sanders M."/>
            <person name="Schobel S."/>
            <person name="Sharp S."/>
            <person name="Simmonds M."/>
            <person name="Simpson A.J."/>
            <person name="Tallon L."/>
            <person name="Turner C.M."/>
            <person name="Tait A."/>
            <person name="Tivey A.R."/>
            <person name="Van Aken S."/>
            <person name="Walker D."/>
            <person name="Wanless D."/>
            <person name="Wang S."/>
            <person name="White B."/>
            <person name="White O."/>
            <person name="Whitehead S."/>
            <person name="Woodward J."/>
            <person name="Wortman J."/>
            <person name="Adams M.D."/>
            <person name="Embley T.M."/>
            <person name="Gull K."/>
            <person name="Ullu E."/>
            <person name="Barry J.D."/>
            <person name="Fairlamb A.H."/>
            <person name="Opperdoes F."/>
            <person name="Barrell B.G."/>
            <person name="Donelson J.E."/>
            <person name="Hall N."/>
            <person name="Fraser C.M."/>
            <person name="Melville S.E."/>
            <person name="El-Sayed N.M."/>
        </authorList>
    </citation>
    <scope>NUCLEOTIDE SEQUENCE [LARGE SCALE GENOMIC DNA]</scope>
    <source>
        <strain evidence="2">927/4 GUTat10.1</strain>
    </source>
</reference>
<sequence>MATQPQTITVPPCRNYLKSPPLPQLLDFPPLHSFFFHFSVWQQKRTERIEGSKLFIAHTKRKRK</sequence>
<reference evidence="1 2" key="1">
    <citation type="journal article" date="2003" name="Nucleic Acids Res.">
        <title>The DNA sequence of chromosome I of an African trypanosome: gene content, chromosome organisation, recombination and polymorphism.</title>
        <authorList>
            <person name="Hall N."/>
            <person name="Berriman M."/>
            <person name="Lennard N.J."/>
            <person name="Harris B.R."/>
            <person name="Hertz-Fowler C."/>
            <person name="Bart-Delabesse E.N."/>
            <person name="Gerrare C.S."/>
            <person name="Atkin R.J."/>
            <person name="Barron A.J."/>
            <person name="Bowman S."/>
            <person name="Bray-Allen S.P."/>
            <person name="Bringaud F."/>
            <person name="Clark L.N."/>
            <person name="Corton C.H."/>
            <person name="Cronin A."/>
            <person name="Davies R."/>
            <person name="Doggett J."/>
            <person name="Fraser A."/>
            <person name="Gruter E."/>
            <person name="Hall S."/>
            <person name="Harper A.D."/>
            <person name="Kay M.P."/>
            <person name="Leech V."/>
            <person name="Mayes R."/>
            <person name="Price C."/>
            <person name="Quail M.A."/>
            <person name="Rabbinowitch E."/>
            <person name="Reitter C."/>
            <person name="Rutherford K."/>
            <person name="Sasse J."/>
            <person name="Sharp S."/>
            <person name="Shownkeen R."/>
            <person name="Macleod A."/>
            <person name="Taylor S."/>
            <person name="Tweedie A."/>
            <person name="Turner C.M.R."/>
            <person name="Tait A."/>
            <person name="Gull K."/>
            <person name="Barrell B."/>
            <person name="Melville S.E."/>
        </authorList>
    </citation>
    <scope>NUCLEOTIDE SEQUENCE [LARGE SCALE GENOMIC DNA]</scope>
    <source>
        <strain evidence="1 2">927/4 GUTat10.1</strain>
    </source>
</reference>
<name>Q4GYM2_TRYB2</name>
<dbReference type="PaxDb" id="5691-CAJ16562"/>
<dbReference type="Proteomes" id="UP000008524">
    <property type="component" value="Chromosome 1"/>
</dbReference>
<organism evidence="1 2">
    <name type="scientific">Trypanosoma brucei brucei (strain 927/4 GUTat10.1)</name>
    <dbReference type="NCBI Taxonomy" id="185431"/>
    <lineage>
        <taxon>Eukaryota</taxon>
        <taxon>Discoba</taxon>
        <taxon>Euglenozoa</taxon>
        <taxon>Kinetoplastea</taxon>
        <taxon>Metakinetoplastina</taxon>
        <taxon>Trypanosomatida</taxon>
        <taxon>Trypanosomatidae</taxon>
        <taxon>Trypanosoma</taxon>
    </lineage>
</organism>
<accession>Q4GYM2</accession>
<dbReference type="InParanoid" id="Q4GYM2"/>